<sequence>MFKLRFNKFYTGLFSLLLISGCSDASTVVKVGSQSMTENEQTTIKTSTRNSHKVGEAVKKSTYGINITNVQKWEGNKNNVPKKDNVFLIIDAIIENTSGDRFMVSSSQDFKVIDDQGFSHSYYLGTPDINNVEEILLSGSKTKLQTIVQVPKDAKTYKIVYAPSWLSSPEEFFFDNLKAPILNKVTFTVTGKSGEEQIGKFTVDFSNFKPEYILGNDYKVQMKEYYPKFEVDSKGVPIKNTSNTEPSIPAFIFNIIKADQPTGDAYLSFVRSIDSQNFRADEINKNSRYVIKIMNAGDIEIK</sequence>
<protein>
    <submittedName>
        <fullName evidence="4">DUF4352 domain-containing protein</fullName>
    </submittedName>
</protein>
<comment type="caution">
    <text evidence="4">The sequence shown here is derived from an EMBL/GenBank/DDBJ whole genome shotgun (WGS) entry which is preliminary data.</text>
</comment>
<dbReference type="EMBL" id="WHOD01000111">
    <property type="protein sequence ID" value="NOU97425.1"/>
    <property type="molecule type" value="Genomic_DNA"/>
</dbReference>
<dbReference type="InterPro" id="IPR029051">
    <property type="entry name" value="DUF4352"/>
</dbReference>
<keyword evidence="5" id="KW-1185">Reference proteome</keyword>
<evidence type="ECO:0000256" key="1">
    <source>
        <dbReference type="ARBA" id="ARBA00022729"/>
    </source>
</evidence>
<dbReference type="AlphaFoldDB" id="A0A972H2G9"/>
<evidence type="ECO:0000259" key="3">
    <source>
        <dbReference type="Pfam" id="PF11611"/>
    </source>
</evidence>
<organism evidence="4 5">
    <name type="scientific">Paenibacillus foliorum</name>
    <dbReference type="NCBI Taxonomy" id="2654974"/>
    <lineage>
        <taxon>Bacteria</taxon>
        <taxon>Bacillati</taxon>
        <taxon>Bacillota</taxon>
        <taxon>Bacilli</taxon>
        <taxon>Bacillales</taxon>
        <taxon>Paenibacillaceae</taxon>
        <taxon>Paenibacillus</taxon>
    </lineage>
</organism>
<dbReference type="Gene3D" id="2.60.40.1240">
    <property type="match status" value="1"/>
</dbReference>
<accession>A0A972H2G9</accession>
<gene>
    <name evidence="4" type="ORF">GC093_29970</name>
</gene>
<reference evidence="4" key="1">
    <citation type="submission" date="2019-10" db="EMBL/GenBank/DDBJ databases">
        <title>Description of Paenibacillus glebae sp. nov.</title>
        <authorList>
            <person name="Carlier A."/>
            <person name="Qi S."/>
        </authorList>
    </citation>
    <scope>NUCLEOTIDE SEQUENCE</scope>
    <source>
        <strain evidence="4">LMG 31456</strain>
    </source>
</reference>
<dbReference type="Proteomes" id="UP000641588">
    <property type="component" value="Unassembled WGS sequence"/>
</dbReference>
<dbReference type="Pfam" id="PF11611">
    <property type="entry name" value="DUF4352"/>
    <property type="match status" value="1"/>
</dbReference>
<feature type="chain" id="PRO_5036734517" evidence="2">
    <location>
        <begin position="26"/>
        <end position="302"/>
    </location>
</feature>
<name>A0A972H2G9_9BACL</name>
<feature type="signal peptide" evidence="2">
    <location>
        <begin position="1"/>
        <end position="25"/>
    </location>
</feature>
<proteinExistence type="predicted"/>
<feature type="domain" description="DUF4352" evidence="3">
    <location>
        <begin position="52"/>
        <end position="167"/>
    </location>
</feature>
<evidence type="ECO:0000313" key="4">
    <source>
        <dbReference type="EMBL" id="NOU97425.1"/>
    </source>
</evidence>
<dbReference type="InterPro" id="IPR029050">
    <property type="entry name" value="Immunoprotect_excell_Ig-like"/>
</dbReference>
<keyword evidence="1 2" id="KW-0732">Signal</keyword>
<dbReference type="PROSITE" id="PS51257">
    <property type="entry name" value="PROKAR_LIPOPROTEIN"/>
    <property type="match status" value="1"/>
</dbReference>
<evidence type="ECO:0000256" key="2">
    <source>
        <dbReference type="SAM" id="SignalP"/>
    </source>
</evidence>
<evidence type="ECO:0000313" key="5">
    <source>
        <dbReference type="Proteomes" id="UP000641588"/>
    </source>
</evidence>